<proteinExistence type="inferred from homology"/>
<evidence type="ECO:0000256" key="5">
    <source>
        <dbReference type="ARBA" id="ARBA00023203"/>
    </source>
</evidence>
<evidence type="ECO:0000259" key="6">
    <source>
        <dbReference type="PROSITE" id="PS50057"/>
    </source>
</evidence>
<keyword evidence="10" id="KW-1185">Reference proteome</keyword>
<dbReference type="InterPro" id="IPR000299">
    <property type="entry name" value="FERM_domain"/>
</dbReference>
<accession>A0ABR3KPN5</accession>
<keyword evidence="4" id="KW-0677">Repeat</keyword>
<dbReference type="SUPFAM" id="SSF50729">
    <property type="entry name" value="PH domain-like"/>
    <property type="match status" value="1"/>
</dbReference>
<dbReference type="InterPro" id="IPR038185">
    <property type="entry name" value="MyTH4_dom_sf"/>
</dbReference>
<dbReference type="Gene3D" id="2.30.29.30">
    <property type="entry name" value="Pleckstrin-homology domain (PH domain)/Phosphotyrosine-binding domain (PTB)"/>
    <property type="match status" value="1"/>
</dbReference>
<dbReference type="Pfam" id="PF00373">
    <property type="entry name" value="FERM_M"/>
    <property type="match status" value="1"/>
</dbReference>
<dbReference type="InterPro" id="IPR002404">
    <property type="entry name" value="IRS_PTB"/>
</dbReference>
<dbReference type="SMART" id="SM00295">
    <property type="entry name" value="B41"/>
    <property type="match status" value="1"/>
</dbReference>
<dbReference type="Gene3D" id="3.10.20.90">
    <property type="entry name" value="Phosphatidylinositol 3-kinase Catalytic Subunit, Chain A, domain 1"/>
    <property type="match status" value="1"/>
</dbReference>
<dbReference type="InterPro" id="IPR035963">
    <property type="entry name" value="FERM_2"/>
</dbReference>
<dbReference type="Pfam" id="PF21989">
    <property type="entry name" value="RA_2"/>
    <property type="match status" value="1"/>
</dbReference>
<reference evidence="9 10" key="1">
    <citation type="submission" date="2024-07" db="EMBL/GenBank/DDBJ databases">
        <title>Enhanced genomic and transcriptomic resources for Trichinella pseudospiralis and T. spiralis underpin the discovery of pronounced molecular differences between stages and species.</title>
        <authorList>
            <person name="Pasi K.K."/>
            <person name="La Rosa G."/>
            <person name="Gomez-Morales M.A."/>
            <person name="Tosini F."/>
            <person name="Sumanam S."/>
            <person name="Young N.D."/>
            <person name="Chang B.C."/>
            <person name="Robin G.B."/>
        </authorList>
    </citation>
    <scope>NUCLEOTIDE SEQUENCE [LARGE SCALE GENOMIC DNA]</scope>
    <source>
        <strain evidence="9">ISS534</strain>
    </source>
</reference>
<feature type="domain" description="Ras-associating" evidence="7">
    <location>
        <begin position="284"/>
        <end position="365"/>
    </location>
</feature>
<dbReference type="InterPro" id="IPR019749">
    <property type="entry name" value="Band_41_domain"/>
</dbReference>
<dbReference type="InterPro" id="IPR051567">
    <property type="entry name" value="Unconventional_Myosin_ATPase"/>
</dbReference>
<dbReference type="CDD" id="cd14473">
    <property type="entry name" value="FERM_B-lobe"/>
    <property type="match status" value="1"/>
</dbReference>
<dbReference type="PANTHER" id="PTHR22692">
    <property type="entry name" value="MYOSIN VII, XV"/>
    <property type="match status" value="1"/>
</dbReference>
<comment type="subcellular location">
    <subcellularLocation>
        <location evidence="1">Cytoplasm</location>
    </subcellularLocation>
</comment>
<sequence length="604" mass="69718">MKHHDNIYTLANLPKPKPSYKYHICCFSFRWPLIEDQYYIKYVPNGLEASNQMTPTSPPPVSAHSTQDKLTMMEFAMLHFREAQKYESTQNSTLTTLKRKSKKEWTWKDVADLVKFTKSPIQNPLLKLDKGDVGKLAVDCFLNLMMYMGDYPLKKDNNYLDCVYKIMAACREHPILRDEVYCQVIKQITNNKSSKPDSALMGWRMLSILTAYFDSSDVFRPYLQKYLSDSASDNRRAYHGTAMECFQNFRQTLQFGGRRFILSPQELESISQGKNLKRQVYHLPGGTKKVINTKSVTVVEEIIKELCIDLNVRSSLEQQEFSLCVVIESDNVMRILSNDEYILDITSELEEMKREYFLLLKRIVWMHPLRKDSELYTDIMFFQVLPDYIEGLLVVMRGPDSVSAATMDDIATLGALLACADDDWDGQMVTTRDIVHLLPKTVHNIRHVTLELWTDRINQKLRQLSSKTLPIVARAKFLDLLQTWPLFGSTFFYIPSVSDPRAKGECLMALNRHGVQFLDIHTHEVLFEFRLNEILSTQKSYPDGTASMNQQSAVEHMDIKIGNMLQQHVLTLRTDQGAEISRLFGQYIYVDSQSRGLLGIEGKH</sequence>
<dbReference type="SUPFAM" id="SSF47031">
    <property type="entry name" value="Second domain of FERM"/>
    <property type="match status" value="1"/>
</dbReference>
<evidence type="ECO:0000256" key="2">
    <source>
        <dbReference type="ARBA" id="ARBA00008314"/>
    </source>
</evidence>
<dbReference type="InterPro" id="IPR000857">
    <property type="entry name" value="MyTH4_dom"/>
</dbReference>
<evidence type="ECO:0000256" key="1">
    <source>
        <dbReference type="ARBA" id="ARBA00004496"/>
    </source>
</evidence>
<protein>
    <submittedName>
        <fullName evidence="9">Unconventional myosin-XV</fullName>
    </submittedName>
</protein>
<gene>
    <name evidence="9" type="ORF">TSPI_10583</name>
</gene>
<dbReference type="SMART" id="SM00139">
    <property type="entry name" value="MyTH4"/>
    <property type="match status" value="1"/>
</dbReference>
<dbReference type="Proteomes" id="UP001558632">
    <property type="component" value="Unassembled WGS sequence"/>
</dbReference>
<keyword evidence="5" id="KW-0009">Actin-binding</keyword>
<keyword evidence="3" id="KW-0963">Cytoplasm</keyword>
<dbReference type="PROSITE" id="PS51016">
    <property type="entry name" value="MYTH4"/>
    <property type="match status" value="1"/>
</dbReference>
<dbReference type="EMBL" id="JBEUSY010000251">
    <property type="protein sequence ID" value="KAL1241587.1"/>
    <property type="molecule type" value="Genomic_DNA"/>
</dbReference>
<evidence type="ECO:0000256" key="3">
    <source>
        <dbReference type="ARBA" id="ARBA00022490"/>
    </source>
</evidence>
<feature type="domain" description="FERM" evidence="6">
    <location>
        <begin position="276"/>
        <end position="595"/>
    </location>
</feature>
<evidence type="ECO:0000259" key="7">
    <source>
        <dbReference type="PROSITE" id="PS50200"/>
    </source>
</evidence>
<dbReference type="PROSITE" id="PS50200">
    <property type="entry name" value="RA"/>
    <property type="match status" value="1"/>
</dbReference>
<dbReference type="InterPro" id="IPR019748">
    <property type="entry name" value="FERM_central"/>
</dbReference>
<dbReference type="Pfam" id="PF00784">
    <property type="entry name" value="MyTH4"/>
    <property type="match status" value="1"/>
</dbReference>
<evidence type="ECO:0000313" key="9">
    <source>
        <dbReference type="EMBL" id="KAL1241587.1"/>
    </source>
</evidence>
<dbReference type="InterPro" id="IPR000159">
    <property type="entry name" value="RA_dom"/>
</dbReference>
<name>A0ABR3KPN5_TRISP</name>
<dbReference type="PROSITE" id="PS50057">
    <property type="entry name" value="FERM_3"/>
    <property type="match status" value="1"/>
</dbReference>
<evidence type="ECO:0000313" key="10">
    <source>
        <dbReference type="Proteomes" id="UP001558632"/>
    </source>
</evidence>
<comment type="similarity">
    <text evidence="2">Belongs to the TRAFAC class myosin-kinesin ATPase superfamily. Myosin family.</text>
</comment>
<dbReference type="InterPro" id="IPR041795">
    <property type="entry name" value="MyoXV_FERM_C"/>
</dbReference>
<feature type="domain" description="MyTH4" evidence="8">
    <location>
        <begin position="116"/>
        <end position="271"/>
    </location>
</feature>
<comment type="caution">
    <text evidence="9">The sequence shown here is derived from an EMBL/GenBank/DDBJ whole genome shotgun (WGS) entry which is preliminary data.</text>
</comment>
<dbReference type="Pfam" id="PF02174">
    <property type="entry name" value="IRS"/>
    <property type="match status" value="1"/>
</dbReference>
<dbReference type="CDD" id="cd13201">
    <property type="entry name" value="FERM_C_MyoXV"/>
    <property type="match status" value="1"/>
</dbReference>
<dbReference type="PANTHER" id="PTHR22692:SF26">
    <property type="entry name" value="SH3 DOMAIN-CONTAINING PROTEIN"/>
    <property type="match status" value="1"/>
</dbReference>
<organism evidence="9 10">
    <name type="scientific">Trichinella spiralis</name>
    <name type="common">Trichina worm</name>
    <dbReference type="NCBI Taxonomy" id="6334"/>
    <lineage>
        <taxon>Eukaryota</taxon>
        <taxon>Metazoa</taxon>
        <taxon>Ecdysozoa</taxon>
        <taxon>Nematoda</taxon>
        <taxon>Enoplea</taxon>
        <taxon>Dorylaimia</taxon>
        <taxon>Trichinellida</taxon>
        <taxon>Trichinellidae</taxon>
        <taxon>Trichinella</taxon>
    </lineage>
</organism>
<dbReference type="Gene3D" id="1.25.40.530">
    <property type="entry name" value="MyTH4 domain"/>
    <property type="match status" value="1"/>
</dbReference>
<evidence type="ECO:0000256" key="4">
    <source>
        <dbReference type="ARBA" id="ARBA00022737"/>
    </source>
</evidence>
<evidence type="ECO:0000259" key="8">
    <source>
        <dbReference type="PROSITE" id="PS51016"/>
    </source>
</evidence>
<dbReference type="InterPro" id="IPR011993">
    <property type="entry name" value="PH-like_dom_sf"/>
</dbReference>